<comment type="caution">
    <text evidence="2">The sequence shown here is derived from an EMBL/GenBank/DDBJ whole genome shotgun (WGS) entry which is preliminary data.</text>
</comment>
<protein>
    <submittedName>
        <fullName evidence="2">ROK family transcriptional regulator</fullName>
    </submittedName>
</protein>
<dbReference type="EMBL" id="JXYA01000010">
    <property type="protein sequence ID" value="KJZ11385.1"/>
    <property type="molecule type" value="Genomic_DNA"/>
</dbReference>
<comment type="similarity">
    <text evidence="1">Belongs to the ROK (NagC/XylR) family.</text>
</comment>
<dbReference type="SUPFAM" id="SSF53067">
    <property type="entry name" value="Actin-like ATPase domain"/>
    <property type="match status" value="1"/>
</dbReference>
<sequence>MSTIVCVDLGGTKAQVARVDEQGVYDARRYSVPASAAKTQVDEFIRGIIAQQLSASCRGIAIGVPGMVDLRSGTVLETVNIPAWQDVPLAAQLNGYFSLPVVVNNDVNCFTMGEYCYGQHYLPGAPHYEPVPNLLGVCLGTGLGAGLIFEGRLYSGRHCAAGEFGSFPYRDGILERYTSGQFFLDRGTNGAEQAALALRGDSYAQSLFDEFGCHLGYALAQTLLAFDPDKIVLGGSVSKSYDLFKRTMWKSLARQTHPALFKRLEIEVGKLEYAALRGAYQLFRQQFSEGI</sequence>
<evidence type="ECO:0000256" key="1">
    <source>
        <dbReference type="ARBA" id="ARBA00006479"/>
    </source>
</evidence>
<dbReference type="PATRIC" id="fig|43658.5.peg.1199"/>
<dbReference type="Proteomes" id="UP000033452">
    <property type="component" value="Unassembled WGS sequence"/>
</dbReference>
<proteinExistence type="inferred from homology"/>
<gene>
    <name evidence="2" type="ORF">TW77_05745</name>
</gene>
<accession>A0A0F4QVU9</accession>
<dbReference type="CDD" id="cd23763">
    <property type="entry name" value="ASKHA_ATPase_ROK"/>
    <property type="match status" value="1"/>
</dbReference>
<keyword evidence="3" id="KW-1185">Reference proteome</keyword>
<dbReference type="Pfam" id="PF00480">
    <property type="entry name" value="ROK"/>
    <property type="match status" value="1"/>
</dbReference>
<reference evidence="2 3" key="1">
    <citation type="journal article" date="2015" name="BMC Genomics">
        <title>Genome mining reveals unlocked bioactive potential of marine Gram-negative bacteria.</title>
        <authorList>
            <person name="Machado H."/>
            <person name="Sonnenschein E.C."/>
            <person name="Melchiorsen J."/>
            <person name="Gram L."/>
        </authorList>
    </citation>
    <scope>NUCLEOTIDE SEQUENCE [LARGE SCALE GENOMIC DNA]</scope>
    <source>
        <strain evidence="2 3">S2471</strain>
    </source>
</reference>
<dbReference type="PANTHER" id="PTHR18964:SF149">
    <property type="entry name" value="BIFUNCTIONAL UDP-N-ACETYLGLUCOSAMINE 2-EPIMERASE_N-ACETYLMANNOSAMINE KINASE"/>
    <property type="match status" value="1"/>
</dbReference>
<dbReference type="PANTHER" id="PTHR18964">
    <property type="entry name" value="ROK (REPRESSOR, ORF, KINASE) FAMILY"/>
    <property type="match status" value="1"/>
</dbReference>
<dbReference type="OrthoDB" id="9810372at2"/>
<evidence type="ECO:0000313" key="2">
    <source>
        <dbReference type="EMBL" id="KJZ11385.1"/>
    </source>
</evidence>
<dbReference type="InterPro" id="IPR043129">
    <property type="entry name" value="ATPase_NBD"/>
</dbReference>
<dbReference type="InterPro" id="IPR000600">
    <property type="entry name" value="ROK"/>
</dbReference>
<evidence type="ECO:0000313" key="3">
    <source>
        <dbReference type="Proteomes" id="UP000033452"/>
    </source>
</evidence>
<dbReference type="RefSeq" id="WP_046004010.1">
    <property type="nucleotide sequence ID" value="NZ_JXYA01000010.1"/>
</dbReference>
<organism evidence="2 3">
    <name type="scientific">Pseudoalteromonas rubra</name>
    <dbReference type="NCBI Taxonomy" id="43658"/>
    <lineage>
        <taxon>Bacteria</taxon>
        <taxon>Pseudomonadati</taxon>
        <taxon>Pseudomonadota</taxon>
        <taxon>Gammaproteobacteria</taxon>
        <taxon>Alteromonadales</taxon>
        <taxon>Pseudoalteromonadaceae</taxon>
        <taxon>Pseudoalteromonas</taxon>
    </lineage>
</organism>
<dbReference type="AlphaFoldDB" id="A0A0F4QVU9"/>
<dbReference type="Gene3D" id="3.30.420.40">
    <property type="match status" value="2"/>
</dbReference>
<name>A0A0F4QVU9_9GAMM</name>